<dbReference type="OrthoDB" id="1739076at2759"/>
<dbReference type="PANTHER" id="PTHR11550">
    <property type="entry name" value="CTP SYNTHASE"/>
    <property type="match status" value="1"/>
</dbReference>
<name>A0A8H6I183_9AGAR</name>
<dbReference type="PANTHER" id="PTHR11550:SF0">
    <property type="entry name" value="CTP SYNTHASE-RELATED"/>
    <property type="match status" value="1"/>
</dbReference>
<evidence type="ECO:0000259" key="2">
    <source>
        <dbReference type="Pfam" id="PF06418"/>
    </source>
</evidence>
<dbReference type="InterPro" id="IPR017456">
    <property type="entry name" value="CTP_synthase_N"/>
</dbReference>
<gene>
    <name evidence="3" type="ORF">DFP72DRAFT_1066882</name>
</gene>
<dbReference type="InterPro" id="IPR004468">
    <property type="entry name" value="CTP_synthase"/>
</dbReference>
<evidence type="ECO:0000256" key="1">
    <source>
        <dbReference type="SAM" id="MobiDB-lite"/>
    </source>
</evidence>
<dbReference type="GO" id="GO:0003883">
    <property type="term" value="F:CTP synthase activity"/>
    <property type="evidence" value="ECO:0007669"/>
    <property type="project" value="InterPro"/>
</dbReference>
<accession>A0A8H6I183</accession>
<organism evidence="3 4">
    <name type="scientific">Ephemerocybe angulata</name>
    <dbReference type="NCBI Taxonomy" id="980116"/>
    <lineage>
        <taxon>Eukaryota</taxon>
        <taxon>Fungi</taxon>
        <taxon>Dikarya</taxon>
        <taxon>Basidiomycota</taxon>
        <taxon>Agaricomycotina</taxon>
        <taxon>Agaricomycetes</taxon>
        <taxon>Agaricomycetidae</taxon>
        <taxon>Agaricales</taxon>
        <taxon>Agaricineae</taxon>
        <taxon>Psathyrellaceae</taxon>
        <taxon>Ephemerocybe</taxon>
    </lineage>
</organism>
<dbReference type="GO" id="GO:0005737">
    <property type="term" value="C:cytoplasm"/>
    <property type="evidence" value="ECO:0007669"/>
    <property type="project" value="TreeGrafter"/>
</dbReference>
<dbReference type="GO" id="GO:0006241">
    <property type="term" value="P:CTP biosynthetic process"/>
    <property type="evidence" value="ECO:0007669"/>
    <property type="project" value="TreeGrafter"/>
</dbReference>
<sequence length="423" mass="46145">MPSKARNSAHVQVLPRPTNIAQRLSTSTSTIATSHLTPAPTDCLPPPHPATLNPATKEKISIFCHVQHAQVVGVHDVNSVYHVPLLLQWQGIVEFFTQRLTLDTIKLTPTDLARGELLGCFWRELTAGQEGLFDTVTIVLVGIERISKIPVDDSGEELDVCIVECSEAHCDVYVSSGAPSVTESAPFVEAMRLSQFRVGHDHSALIHVSLVPDMHGEQKTKPMQTTVHSLRGLGLLPDLITCRLLFPKPLKPATKAKVTMFCHIPLSMPSNRPAEGPSKLCYERQRLRRLDCSHRPRCTSLPCPHPLPPIQQLLRILQSLPPLLDIEFADIDDRAPTRAHSQPHVAAQRLRSSTPLQDLTTRGRSERSTPPLITLAHKSPSVISSVDGRLLPLSAAFSNSAGSSPLTHACTFSGANLTTALTA</sequence>
<feature type="region of interest" description="Disordered" evidence="1">
    <location>
        <begin position="338"/>
        <end position="371"/>
    </location>
</feature>
<proteinExistence type="predicted"/>
<dbReference type="GO" id="GO:0019856">
    <property type="term" value="P:pyrimidine nucleobase biosynthetic process"/>
    <property type="evidence" value="ECO:0007669"/>
    <property type="project" value="TreeGrafter"/>
</dbReference>
<reference evidence="3 4" key="1">
    <citation type="submission" date="2020-07" db="EMBL/GenBank/DDBJ databases">
        <title>Comparative genomics of pyrophilous fungi reveals a link between fire events and developmental genes.</title>
        <authorList>
            <consortium name="DOE Joint Genome Institute"/>
            <person name="Steindorff A.S."/>
            <person name="Carver A."/>
            <person name="Calhoun S."/>
            <person name="Stillman K."/>
            <person name="Liu H."/>
            <person name="Lipzen A."/>
            <person name="Pangilinan J."/>
            <person name="Labutti K."/>
            <person name="Bruns T.D."/>
            <person name="Grigoriev I.V."/>
        </authorList>
    </citation>
    <scope>NUCLEOTIDE SEQUENCE [LARGE SCALE GENOMIC DNA]</scope>
    <source>
        <strain evidence="3 4">CBS 144469</strain>
    </source>
</reference>
<evidence type="ECO:0000313" key="3">
    <source>
        <dbReference type="EMBL" id="KAF6756057.1"/>
    </source>
</evidence>
<protein>
    <submittedName>
        <fullName evidence="3">CTP synthase N-terminus-domain-containing protein</fullName>
    </submittedName>
</protein>
<dbReference type="Gene3D" id="3.40.50.300">
    <property type="entry name" value="P-loop containing nucleotide triphosphate hydrolases"/>
    <property type="match status" value="2"/>
</dbReference>
<feature type="domain" description="CTP synthase N-terminal" evidence="2">
    <location>
        <begin position="51"/>
        <end position="102"/>
    </location>
</feature>
<dbReference type="GO" id="GO:0042802">
    <property type="term" value="F:identical protein binding"/>
    <property type="evidence" value="ECO:0007669"/>
    <property type="project" value="TreeGrafter"/>
</dbReference>
<dbReference type="Pfam" id="PF06418">
    <property type="entry name" value="CTP_synth_N"/>
    <property type="match status" value="2"/>
</dbReference>
<feature type="compositionally biased region" description="Polar residues" evidence="1">
    <location>
        <begin position="350"/>
        <end position="360"/>
    </location>
</feature>
<dbReference type="EMBL" id="JACGCI010000027">
    <property type="protein sequence ID" value="KAF6756057.1"/>
    <property type="molecule type" value="Genomic_DNA"/>
</dbReference>
<evidence type="ECO:0000313" key="4">
    <source>
        <dbReference type="Proteomes" id="UP000521943"/>
    </source>
</evidence>
<dbReference type="Proteomes" id="UP000521943">
    <property type="component" value="Unassembled WGS sequence"/>
</dbReference>
<dbReference type="AlphaFoldDB" id="A0A8H6I183"/>
<feature type="domain" description="CTP synthase N-terminal" evidence="2">
    <location>
        <begin position="157"/>
        <end position="265"/>
    </location>
</feature>
<dbReference type="SUPFAM" id="SSF52540">
    <property type="entry name" value="P-loop containing nucleoside triphosphate hydrolases"/>
    <property type="match status" value="2"/>
</dbReference>
<keyword evidence="4" id="KW-1185">Reference proteome</keyword>
<dbReference type="InterPro" id="IPR027417">
    <property type="entry name" value="P-loop_NTPase"/>
</dbReference>
<comment type="caution">
    <text evidence="3">The sequence shown here is derived from an EMBL/GenBank/DDBJ whole genome shotgun (WGS) entry which is preliminary data.</text>
</comment>
<dbReference type="GO" id="GO:0097268">
    <property type="term" value="C:cytoophidium"/>
    <property type="evidence" value="ECO:0007669"/>
    <property type="project" value="TreeGrafter"/>
</dbReference>